<comment type="function">
    <text evidence="7">Gamma-glutamyltransferase.</text>
</comment>
<dbReference type="GO" id="GO:0006751">
    <property type="term" value="P:glutathione catabolic process"/>
    <property type="evidence" value="ECO:0007669"/>
    <property type="project" value="UniProtKB-UniRule"/>
</dbReference>
<evidence type="ECO:0000256" key="8">
    <source>
        <dbReference type="SAM" id="MobiDB-lite"/>
    </source>
</evidence>
<dbReference type="GeneID" id="37063690"/>
<comment type="catalytic activity">
    <reaction evidence="7">
        <text>an S-substituted glutathione + H2O = an S-substituted L-cysteinylglycine + L-glutamate</text>
        <dbReference type="Rhea" id="RHEA:59468"/>
        <dbReference type="ChEBI" id="CHEBI:15377"/>
        <dbReference type="ChEBI" id="CHEBI:29985"/>
        <dbReference type="ChEBI" id="CHEBI:90779"/>
        <dbReference type="ChEBI" id="CHEBI:143103"/>
        <dbReference type="EC" id="3.4.19.13"/>
    </reaction>
</comment>
<keyword evidence="7" id="KW-0808">Transferase</keyword>
<feature type="binding site" evidence="6">
    <location>
        <position position="917"/>
    </location>
    <ligand>
        <name>L-glutamate</name>
        <dbReference type="ChEBI" id="CHEBI:29985"/>
    </ligand>
</feature>
<dbReference type="GO" id="GO:0003677">
    <property type="term" value="F:DNA binding"/>
    <property type="evidence" value="ECO:0007669"/>
    <property type="project" value="UniProtKB-KW"/>
</dbReference>
<name>A0A317V631_9EURO</name>
<dbReference type="FunFam" id="3.60.20.40:FF:000008">
    <property type="entry name" value="Gamma-glutamyltranspeptidase (Eurofung)"/>
    <property type="match status" value="1"/>
</dbReference>
<feature type="region of interest" description="Disordered" evidence="8">
    <location>
        <begin position="43"/>
        <end position="72"/>
    </location>
</feature>
<evidence type="ECO:0000256" key="4">
    <source>
        <dbReference type="ARBA" id="ARBA00023242"/>
    </source>
</evidence>
<evidence type="ECO:0000256" key="6">
    <source>
        <dbReference type="PIRSR" id="PIRSR600101-2"/>
    </source>
</evidence>
<dbReference type="STRING" id="1448321.A0A317V631"/>
<dbReference type="EC" id="2.3.2.2" evidence="7"/>
<feature type="binding site" evidence="6">
    <location>
        <position position="599"/>
    </location>
    <ligand>
        <name>L-glutamate</name>
        <dbReference type="ChEBI" id="CHEBI:29985"/>
    </ligand>
</feature>
<dbReference type="PROSITE" id="PS50048">
    <property type="entry name" value="ZN2_CY6_FUNGAL_2"/>
    <property type="match status" value="1"/>
</dbReference>
<keyword evidence="4" id="KW-0539">Nucleus</keyword>
<feature type="domain" description="Zn(2)-C6 fungal-type" evidence="9">
    <location>
        <begin position="13"/>
        <end position="43"/>
    </location>
</feature>
<dbReference type="InterPro" id="IPR021858">
    <property type="entry name" value="Fun_TF"/>
</dbReference>
<dbReference type="VEuPathDB" id="FungiDB:BO70DRAFT_344232"/>
<feature type="compositionally biased region" description="Polar residues" evidence="8">
    <location>
        <begin position="44"/>
        <end position="72"/>
    </location>
</feature>
<comment type="pathway">
    <text evidence="7">Mycotoxin biosynthesis.</text>
</comment>
<evidence type="ECO:0000256" key="2">
    <source>
        <dbReference type="ARBA" id="ARBA00023125"/>
    </source>
</evidence>
<organism evidence="10 11">
    <name type="scientific">Aspergillus heteromorphus CBS 117.55</name>
    <dbReference type="NCBI Taxonomy" id="1448321"/>
    <lineage>
        <taxon>Eukaryota</taxon>
        <taxon>Fungi</taxon>
        <taxon>Dikarya</taxon>
        <taxon>Ascomycota</taxon>
        <taxon>Pezizomycotina</taxon>
        <taxon>Eurotiomycetes</taxon>
        <taxon>Eurotiomycetidae</taxon>
        <taxon>Eurotiales</taxon>
        <taxon>Aspergillaceae</taxon>
        <taxon>Aspergillus</taxon>
        <taxon>Aspergillus subgen. Circumdati</taxon>
    </lineage>
</organism>
<dbReference type="InterPro" id="IPR029055">
    <property type="entry name" value="Ntn_hydrolases_N"/>
</dbReference>
<sequence length="1065" mass="116787">MPSRRSHTKSRRGCLQCKKRHVKCDEGSPRCGLCKKRRLDCTYPPSSDAESQHHSPPQDSAEATSSSDGETPSTRMLEMKLFHHYLTETYITLCQGRLDANHFQVVIPRIAVSHTFLLDSLLALSALHLAYLEVQDNPKWLEVALKYQNRACSAFSRVLAEMSPESCGPAFICSIFIMLCATAYPCVTQDRDTFDPLSHVLEIRQLIAGCAFLFEQLNGMEYRGDLQGWLKYKDDEVDQDGNPYHVQDSQLKLRSAIIESLGRVKAKYTSLDGPHQATYQGTWEILHEAIKRWPFGGPNGGVIAWPINISEDYIVLLKDRDWVARVLFLHYGVGLHLLSDKWFVRDWGRRLIETVLQSEDEIPSMWAETISWTRQAMIGTLALDVNSGVAGDFIPVQAARRLSIRGTRTGGWWQSFCIHGESWDGLANMKNHQPGNNPGHDAEKQPLLTPLATPVASSRSSLSPDKNPSASAMFRLAKFTFLSSLLLCLLVFHLPSALTSPLEFATSKLAHQAELEDGKRGAAASESAICSRHGTDIITMGGNAADAPGLFTAAHRYRTDFARPDGCNNALRMYHSGIGGGGFMLVKAPNGSFEFIDFRETAPAAAFEEMFDNNTDAATSGGLASGVPGELRGLEYLHNKYGSLPWSTVVQPAIQTAREGFPVGHDLVRYMKSAVGDGEDFLSQDPNWALDFAPNGTRLGLGDTITRKRYADTLETIANEGADAFYSGAIAKTMINAVQAANGTMTLEDLRNYTVAIRNVSQIDYRGYKITSTTAPSSGIVAMNVLKVLGTYDDLFEPDNINLSTHRMDEAIRFGYGLRTNLGDPLFLDDMDEYQARMLADSTIDEIRGNISDFATQDVSAYDPRGIESLETPGTSHLATIDHTGLAVSAITTINLLFGSKVLIPKTGIIMNNEMDDFSIPNSSNSFGYVPSEANFIRPGKRPLSSSTPAIVTHPNGTVFFVAGSAGGSRIITATIQNIIHAVDEGLSAAESLAKPRLHDQLIPNYVTFEYTYDNETVAFMKERGHNVTWIATGQSTAQAIRVLPNGTFDAAGEPRQADSGGFAV</sequence>
<dbReference type="InterPro" id="IPR036864">
    <property type="entry name" value="Zn2-C6_fun-type_DNA-bd_sf"/>
</dbReference>
<dbReference type="PRINTS" id="PR01210">
    <property type="entry name" value="GGTRANSPTASE"/>
</dbReference>
<evidence type="ECO:0000256" key="5">
    <source>
        <dbReference type="PIRSR" id="PIRSR600101-1"/>
    </source>
</evidence>
<feature type="binding site" evidence="6">
    <location>
        <begin position="893"/>
        <end position="895"/>
    </location>
    <ligand>
        <name>L-glutamate</name>
        <dbReference type="ChEBI" id="CHEBI:29985"/>
    </ligand>
</feature>
<dbReference type="SUPFAM" id="SSF56235">
    <property type="entry name" value="N-terminal nucleophile aminohydrolases (Ntn hydrolases)"/>
    <property type="match status" value="1"/>
</dbReference>
<keyword evidence="7" id="KW-0378">Hydrolase</keyword>
<dbReference type="Gene3D" id="3.60.20.40">
    <property type="match status" value="1"/>
</dbReference>
<dbReference type="CDD" id="cd00067">
    <property type="entry name" value="GAL4"/>
    <property type="match status" value="1"/>
</dbReference>
<dbReference type="GO" id="GO:0036374">
    <property type="term" value="F:glutathione hydrolase activity"/>
    <property type="evidence" value="ECO:0007669"/>
    <property type="project" value="UniProtKB-UniRule"/>
</dbReference>
<dbReference type="InterPro" id="IPR001138">
    <property type="entry name" value="Zn2Cys6_DnaBD"/>
</dbReference>
<dbReference type="SMART" id="SM00066">
    <property type="entry name" value="GAL4"/>
    <property type="match status" value="1"/>
</dbReference>
<dbReference type="GO" id="GO:0005886">
    <property type="term" value="C:plasma membrane"/>
    <property type="evidence" value="ECO:0007669"/>
    <property type="project" value="TreeGrafter"/>
</dbReference>
<dbReference type="PANTHER" id="PTHR11686">
    <property type="entry name" value="GAMMA GLUTAMYL TRANSPEPTIDASE"/>
    <property type="match status" value="1"/>
</dbReference>
<dbReference type="Pfam" id="PF01019">
    <property type="entry name" value="G_glu_transpept"/>
    <property type="match status" value="1"/>
</dbReference>
<dbReference type="NCBIfam" id="TIGR00066">
    <property type="entry name" value="g_glut_trans"/>
    <property type="match status" value="1"/>
</dbReference>
<reference evidence="10 11" key="1">
    <citation type="submission" date="2016-12" db="EMBL/GenBank/DDBJ databases">
        <title>The genomes of Aspergillus section Nigri reveals drivers in fungal speciation.</title>
        <authorList>
            <consortium name="DOE Joint Genome Institute"/>
            <person name="Vesth T.C."/>
            <person name="Nybo J."/>
            <person name="Theobald S."/>
            <person name="Brandl J."/>
            <person name="Frisvad J.C."/>
            <person name="Nielsen K.F."/>
            <person name="Lyhne E.K."/>
            <person name="Kogle M.E."/>
            <person name="Kuo A."/>
            <person name="Riley R."/>
            <person name="Clum A."/>
            <person name="Nolan M."/>
            <person name="Lipzen A."/>
            <person name="Salamov A."/>
            <person name="Henrissat B."/>
            <person name="Wiebenga A."/>
            <person name="De Vries R.P."/>
            <person name="Grigoriev I.V."/>
            <person name="Mortensen U.H."/>
            <person name="Andersen M.R."/>
            <person name="Baker S.E."/>
        </authorList>
    </citation>
    <scope>NUCLEOTIDE SEQUENCE [LARGE SCALE GENOMIC DNA]</scope>
    <source>
        <strain evidence="10 11">CBS 117.55</strain>
    </source>
</reference>
<dbReference type="EMBL" id="MSFL01000033">
    <property type="protein sequence ID" value="PWY69505.1"/>
    <property type="molecule type" value="Genomic_DNA"/>
</dbReference>
<keyword evidence="7" id="KW-0012">Acyltransferase</keyword>
<proteinExistence type="predicted"/>
<dbReference type="OrthoDB" id="1081007at2759"/>
<dbReference type="InterPro" id="IPR043138">
    <property type="entry name" value="GGT_lsub"/>
</dbReference>
<keyword evidence="3" id="KW-0804">Transcription</keyword>
<evidence type="ECO:0000256" key="1">
    <source>
        <dbReference type="ARBA" id="ARBA00023015"/>
    </source>
</evidence>
<dbReference type="Proteomes" id="UP000247233">
    <property type="component" value="Unassembled WGS sequence"/>
</dbReference>
<dbReference type="PANTHER" id="PTHR11686:SF62">
    <property type="entry name" value="GLUTATHIONE HYDROLASE"/>
    <property type="match status" value="1"/>
</dbReference>
<dbReference type="GO" id="GO:0009893">
    <property type="term" value="P:positive regulation of metabolic process"/>
    <property type="evidence" value="ECO:0007669"/>
    <property type="project" value="UniProtKB-ARBA"/>
</dbReference>
<evidence type="ECO:0000313" key="10">
    <source>
        <dbReference type="EMBL" id="PWY69505.1"/>
    </source>
</evidence>
<evidence type="ECO:0000256" key="7">
    <source>
        <dbReference type="RuleBase" id="RU368068"/>
    </source>
</evidence>
<dbReference type="InterPro" id="IPR000101">
    <property type="entry name" value="GGT_peptidase"/>
</dbReference>
<dbReference type="Pfam" id="PF11951">
    <property type="entry name" value="Fungal_trans_2"/>
    <property type="match status" value="1"/>
</dbReference>
<dbReference type="PROSITE" id="PS00463">
    <property type="entry name" value="ZN2_CY6_FUNGAL_1"/>
    <property type="match status" value="1"/>
</dbReference>
<protein>
    <recommendedName>
        <fullName evidence="7">Glutathione hydrolase</fullName>
        <ecNumber evidence="7">2.3.2.2</ecNumber>
        <ecNumber evidence="7">3.4.19.13</ecNumber>
    </recommendedName>
    <alternativeName>
        <fullName evidence="7">Gamma-glutamyltransferase</fullName>
    </alternativeName>
</protein>
<dbReference type="InterPro" id="IPR043137">
    <property type="entry name" value="GGT_ssub_C"/>
</dbReference>
<dbReference type="Pfam" id="PF00172">
    <property type="entry name" value="Zn_clus"/>
    <property type="match status" value="1"/>
</dbReference>
<dbReference type="GO" id="GO:0008270">
    <property type="term" value="F:zinc ion binding"/>
    <property type="evidence" value="ECO:0007669"/>
    <property type="project" value="InterPro"/>
</dbReference>
<gene>
    <name evidence="10" type="ORF">BO70DRAFT_344232</name>
</gene>
<comment type="caution">
    <text evidence="10">The sequence shown here is derived from an EMBL/GenBank/DDBJ whole genome shotgun (WGS) entry which is preliminary data.</text>
</comment>
<dbReference type="RefSeq" id="XP_025395532.1">
    <property type="nucleotide sequence ID" value="XM_025541453.1"/>
</dbReference>
<dbReference type="Gene3D" id="4.10.240.10">
    <property type="entry name" value="Zn(2)-C6 fungal-type DNA-binding domain"/>
    <property type="match status" value="1"/>
</dbReference>
<dbReference type="SUPFAM" id="SSF57701">
    <property type="entry name" value="Zn2/Cys6 DNA-binding domain"/>
    <property type="match status" value="1"/>
</dbReference>
<dbReference type="EC" id="3.4.19.13" evidence="7"/>
<feature type="active site" description="Nucleophile" evidence="5">
    <location>
        <position position="875"/>
    </location>
</feature>
<dbReference type="GO" id="GO:0103068">
    <property type="term" value="F:leukotriene C4 gamma-glutamyl transferase activity"/>
    <property type="evidence" value="ECO:0007669"/>
    <property type="project" value="UniProtKB-EC"/>
</dbReference>
<evidence type="ECO:0000256" key="3">
    <source>
        <dbReference type="ARBA" id="ARBA00023163"/>
    </source>
</evidence>
<feature type="binding site" evidence="6">
    <location>
        <begin position="945"/>
        <end position="946"/>
    </location>
    <ligand>
        <name>L-glutamate</name>
        <dbReference type="ChEBI" id="CHEBI:29985"/>
    </ligand>
</feature>
<dbReference type="Gene3D" id="1.10.246.130">
    <property type="match status" value="1"/>
</dbReference>
<keyword evidence="11" id="KW-1185">Reference proteome</keyword>
<evidence type="ECO:0000313" key="11">
    <source>
        <dbReference type="Proteomes" id="UP000247233"/>
    </source>
</evidence>
<comment type="catalytic activity">
    <reaction evidence="7">
        <text>glutathione + H2O = L-cysteinylglycine + L-glutamate</text>
        <dbReference type="Rhea" id="RHEA:28807"/>
        <dbReference type="ChEBI" id="CHEBI:15377"/>
        <dbReference type="ChEBI" id="CHEBI:29985"/>
        <dbReference type="ChEBI" id="CHEBI:57925"/>
        <dbReference type="ChEBI" id="CHEBI:61694"/>
        <dbReference type="EC" id="3.4.19.13"/>
    </reaction>
</comment>
<accession>A0A317V631</accession>
<dbReference type="GO" id="GO:0000981">
    <property type="term" value="F:DNA-binding transcription factor activity, RNA polymerase II-specific"/>
    <property type="evidence" value="ECO:0007669"/>
    <property type="project" value="InterPro"/>
</dbReference>
<feature type="binding site" evidence="6">
    <location>
        <position position="968"/>
    </location>
    <ligand>
        <name>L-glutamate</name>
        <dbReference type="ChEBI" id="CHEBI:29985"/>
    </ligand>
</feature>
<evidence type="ECO:0000259" key="9">
    <source>
        <dbReference type="PROSITE" id="PS50048"/>
    </source>
</evidence>
<keyword evidence="2" id="KW-0238">DNA-binding</keyword>
<comment type="catalytic activity">
    <reaction evidence="7">
        <text>an N-terminal (5-L-glutamyl)-[peptide] + an alpha-amino acid = 5-L-glutamyl amino acid + an N-terminal L-alpha-aminoacyl-[peptide]</text>
        <dbReference type="Rhea" id="RHEA:23904"/>
        <dbReference type="Rhea" id="RHEA-COMP:9780"/>
        <dbReference type="Rhea" id="RHEA-COMP:9795"/>
        <dbReference type="ChEBI" id="CHEBI:77644"/>
        <dbReference type="ChEBI" id="CHEBI:78597"/>
        <dbReference type="ChEBI" id="CHEBI:78599"/>
        <dbReference type="ChEBI" id="CHEBI:78608"/>
        <dbReference type="EC" id="2.3.2.2"/>
    </reaction>
</comment>
<dbReference type="AlphaFoldDB" id="A0A317V631"/>
<keyword evidence="1" id="KW-0805">Transcription regulation</keyword>